<dbReference type="EMBL" id="SOYY01000014">
    <property type="protein sequence ID" value="KAA0711934.1"/>
    <property type="molecule type" value="Genomic_DNA"/>
</dbReference>
<dbReference type="PANTHER" id="PTHR16675">
    <property type="entry name" value="MHC CLASS I-RELATED"/>
    <property type="match status" value="1"/>
</dbReference>
<dbReference type="InterPro" id="IPR050208">
    <property type="entry name" value="MHC_class-I_related"/>
</dbReference>
<dbReference type="GO" id="GO:0009897">
    <property type="term" value="C:external side of plasma membrane"/>
    <property type="evidence" value="ECO:0007669"/>
    <property type="project" value="TreeGrafter"/>
</dbReference>
<dbReference type="InterPro" id="IPR036179">
    <property type="entry name" value="Ig-like_dom_sf"/>
</dbReference>
<dbReference type="InterPro" id="IPR013783">
    <property type="entry name" value="Ig-like_fold"/>
</dbReference>
<keyword evidence="1" id="KW-0325">Glycoprotein</keyword>
<feature type="domain" description="Ig-like" evidence="5">
    <location>
        <begin position="197"/>
        <end position="288"/>
    </location>
</feature>
<dbReference type="InterPro" id="IPR003006">
    <property type="entry name" value="Ig/MHC_CS"/>
</dbReference>
<dbReference type="Pfam" id="PF07654">
    <property type="entry name" value="C1-set"/>
    <property type="match status" value="1"/>
</dbReference>
<dbReference type="InterPro" id="IPR037055">
    <property type="entry name" value="MHC_I-like_Ag-recog_sf"/>
</dbReference>
<dbReference type="PROSITE" id="PS50835">
    <property type="entry name" value="IG_LIKE"/>
    <property type="match status" value="1"/>
</dbReference>
<feature type="chain" id="PRO_5023070664" description="Ig-like domain-containing protein" evidence="4">
    <location>
        <begin position="16"/>
        <end position="840"/>
    </location>
</feature>
<dbReference type="GO" id="GO:0005615">
    <property type="term" value="C:extracellular space"/>
    <property type="evidence" value="ECO:0007669"/>
    <property type="project" value="TreeGrafter"/>
</dbReference>
<dbReference type="GO" id="GO:0006955">
    <property type="term" value="P:immune response"/>
    <property type="evidence" value="ECO:0007669"/>
    <property type="project" value="TreeGrafter"/>
</dbReference>
<evidence type="ECO:0000313" key="6">
    <source>
        <dbReference type="EMBL" id="KAA0711934.1"/>
    </source>
</evidence>
<dbReference type="InterPro" id="IPR007110">
    <property type="entry name" value="Ig-like_dom"/>
</dbReference>
<dbReference type="Gene3D" id="2.60.40.10">
    <property type="entry name" value="Immunoglobulins"/>
    <property type="match status" value="1"/>
</dbReference>
<dbReference type="PANTHER" id="PTHR16675:SF237">
    <property type="entry name" value="MHC CLASS I ANTIGEN TRANSCRIPT VARIANT 1-RELATED"/>
    <property type="match status" value="1"/>
</dbReference>
<dbReference type="PRINTS" id="PR01638">
    <property type="entry name" value="MHCCLASSI"/>
</dbReference>
<dbReference type="Proteomes" id="UP000324632">
    <property type="component" value="Chromosome 14"/>
</dbReference>
<proteinExistence type="inferred from homology"/>
<feature type="signal peptide" evidence="4">
    <location>
        <begin position="1"/>
        <end position="15"/>
    </location>
</feature>
<dbReference type="SUPFAM" id="SSF54452">
    <property type="entry name" value="MHC antigen-recognition domain"/>
    <property type="match status" value="1"/>
</dbReference>
<evidence type="ECO:0000313" key="7">
    <source>
        <dbReference type="Proteomes" id="UP000324632"/>
    </source>
</evidence>
<comment type="similarity">
    <text evidence="3">Belongs to the MHC class I family.</text>
</comment>
<dbReference type="Pfam" id="PF00129">
    <property type="entry name" value="MHC_I"/>
    <property type="match status" value="1"/>
</dbReference>
<sequence>MQLIILLIYAPYVCTELHTLITTYTGVRGIEGIPEFLSVSTLDGKQINYYDSVTQSLIPKQKWLENYSSSEIWKEHTVIRRKAQDNFKNSIDRLVRRFNQSDGIHTYQRMYGCSWDSETDESDGFDMYGYDGEDFITLELKNKRYTTPLPQVIPIAENWTRKLQDEIIPNYLRYECSFFLKSFLNLANGALNNTALPEVSLLQKNPMAPVVCQATGFLPKNASIVWRKNRKPLNNTQLVNLGECRPNEDGTFQMYAALNVILEEWEKDEYVCVVEHKSWTEKIQKILTEDEIMRNSSNQKKKLLLQLSCNMAFRSDSFIRHRINSRLVLQAVRVSNVPSSLGATEKAWRRLFNITIRPRFSSPPDPAEESNLHAEFSCLMLPLVLSTLGINKSFNYQLSTTAYGIISVVKCAALRRVAFYLLERGRCEGWIRQMLELILDNDEITNKNHKLCLDARASLLFCYGSGQWNIPEMRERRTGEYKQTRAGHSSGILKRPQKNCLRQRRRVSQVDRLTQSRQKRGLTAYKTGRRRVTSTFLMAGDGGVTNFNVGMIRGPLRFNNSSTTDALKVPLQSKLETDYQILTDGCALHQWRGLYALPGAAGVKYSPAKVLQEKQPSEADEVQSGWCLPSRSPDIEPAGNDDIGYLTAAGPGGRPHFLFHRTANHLCEHWLVLVTLGHTEVSYRFSADIILPVHVRAAGRCLQTQGHLCSQTLSQGAAGGLYAPVASWICFQELKAANRYKQTGLHLRTEKRLLITQKGNDCLRDKHGTCSNGAILDIALCVCVLKITAVWHNGTVFLASFPEKRLIMAVTTKGTKARRLRQTHSRRLFSIQTVNADKHA</sequence>
<dbReference type="InterPro" id="IPR001039">
    <property type="entry name" value="MHC_I_a_a1/a2"/>
</dbReference>
<keyword evidence="7" id="KW-1185">Reference proteome</keyword>
<name>A0A5A9NP93_9TELE</name>
<keyword evidence="2" id="KW-0393">Immunoglobulin domain</keyword>
<accession>A0A5A9NP93</accession>
<dbReference type="AlphaFoldDB" id="A0A5A9NP93"/>
<evidence type="ECO:0000256" key="1">
    <source>
        <dbReference type="ARBA" id="ARBA00023180"/>
    </source>
</evidence>
<dbReference type="InterPro" id="IPR011162">
    <property type="entry name" value="MHC_I/II-like_Ag-recog"/>
</dbReference>
<evidence type="ECO:0000256" key="3">
    <source>
        <dbReference type="RuleBase" id="RU004439"/>
    </source>
</evidence>
<gene>
    <name evidence="6" type="ORF">E1301_Tti013536</name>
</gene>
<dbReference type="InterPro" id="IPR003597">
    <property type="entry name" value="Ig_C1-set"/>
</dbReference>
<evidence type="ECO:0000256" key="4">
    <source>
        <dbReference type="SAM" id="SignalP"/>
    </source>
</evidence>
<comment type="caution">
    <text evidence="6">The sequence shown here is derived from an EMBL/GenBank/DDBJ whole genome shotgun (WGS) entry which is preliminary data.</text>
</comment>
<evidence type="ECO:0000259" key="5">
    <source>
        <dbReference type="PROSITE" id="PS50835"/>
    </source>
</evidence>
<dbReference type="SUPFAM" id="SSF48726">
    <property type="entry name" value="Immunoglobulin"/>
    <property type="match status" value="1"/>
</dbReference>
<protein>
    <recommendedName>
        <fullName evidence="5">Ig-like domain-containing protein</fullName>
    </recommendedName>
</protein>
<organism evidence="6 7">
    <name type="scientific">Triplophysa tibetana</name>
    <dbReference type="NCBI Taxonomy" id="1572043"/>
    <lineage>
        <taxon>Eukaryota</taxon>
        <taxon>Metazoa</taxon>
        <taxon>Chordata</taxon>
        <taxon>Craniata</taxon>
        <taxon>Vertebrata</taxon>
        <taxon>Euteleostomi</taxon>
        <taxon>Actinopterygii</taxon>
        <taxon>Neopterygii</taxon>
        <taxon>Teleostei</taxon>
        <taxon>Ostariophysi</taxon>
        <taxon>Cypriniformes</taxon>
        <taxon>Nemacheilidae</taxon>
        <taxon>Triplophysa</taxon>
    </lineage>
</organism>
<reference evidence="6 7" key="1">
    <citation type="journal article" date="2019" name="Mol. Ecol. Resour.">
        <title>Chromosome-level genome assembly of Triplophysa tibetana, a fish adapted to the harsh high-altitude environment of the Tibetan Plateau.</title>
        <authorList>
            <person name="Yang X."/>
            <person name="Liu H."/>
            <person name="Ma Z."/>
            <person name="Zou Y."/>
            <person name="Zou M."/>
            <person name="Mao Y."/>
            <person name="Li X."/>
            <person name="Wang H."/>
            <person name="Chen T."/>
            <person name="Wang W."/>
            <person name="Yang R."/>
        </authorList>
    </citation>
    <scope>NUCLEOTIDE SEQUENCE [LARGE SCALE GENOMIC DNA]</scope>
    <source>
        <strain evidence="6">TTIB1903HZAU</strain>
        <tissue evidence="6">Muscle</tissue>
    </source>
</reference>
<dbReference type="InterPro" id="IPR011161">
    <property type="entry name" value="MHC_I-like_Ag-recog"/>
</dbReference>
<keyword evidence="4" id="KW-0732">Signal</keyword>
<evidence type="ECO:0000256" key="2">
    <source>
        <dbReference type="ARBA" id="ARBA00023319"/>
    </source>
</evidence>
<dbReference type="SMART" id="SM00407">
    <property type="entry name" value="IGc1"/>
    <property type="match status" value="1"/>
</dbReference>
<dbReference type="PROSITE" id="PS00290">
    <property type="entry name" value="IG_MHC"/>
    <property type="match status" value="1"/>
</dbReference>
<dbReference type="Gene3D" id="3.30.500.10">
    <property type="entry name" value="MHC class I-like antigen recognition-like"/>
    <property type="match status" value="1"/>
</dbReference>